<dbReference type="RefSeq" id="WP_007980923.1">
    <property type="nucleotide sequence ID" value="NZ_AEMG01000015.1"/>
</dbReference>
<dbReference type="STRING" id="797209.GCA_000376445_03378"/>
<dbReference type="PATRIC" id="fig|797209.4.peg.2821"/>
<accession>E7QVM7</accession>
<keyword evidence="1" id="KW-0812">Transmembrane</keyword>
<dbReference type="EMBL" id="FRAN01000004">
    <property type="protein sequence ID" value="SHL09787.1"/>
    <property type="molecule type" value="Genomic_DNA"/>
</dbReference>
<reference evidence="6" key="2">
    <citation type="submission" date="2016-11" db="EMBL/GenBank/DDBJ databases">
        <authorList>
            <person name="Varghese N."/>
            <person name="Submissions S."/>
        </authorList>
    </citation>
    <scope>NUCLEOTIDE SEQUENCE [LARGE SCALE GENOMIC DNA]</scope>
    <source>
        <strain evidence="6">DX253</strain>
    </source>
</reference>
<dbReference type="Proteomes" id="UP000003751">
    <property type="component" value="Unassembled WGS sequence"/>
</dbReference>
<dbReference type="Pfam" id="PF26496">
    <property type="entry name" value="DUF8163"/>
    <property type="match status" value="1"/>
</dbReference>
<feature type="transmembrane region" description="Helical" evidence="1">
    <location>
        <begin position="6"/>
        <end position="24"/>
    </location>
</feature>
<reference evidence="3 5" key="1">
    <citation type="journal article" date="2014" name="ISME J.">
        <title>Trehalose/2-sulfotrehalose biosynthesis and glycine-betaine uptake are widely spread mechanisms for osmoadaptation in the Halobacteriales.</title>
        <authorList>
            <person name="Youssef N.H."/>
            <person name="Savage-Ashlock K.N."/>
            <person name="McCully A.L."/>
            <person name="Luedtke B."/>
            <person name="Shaw E.I."/>
            <person name="Hoff W.D."/>
            <person name="Elshahed M.S."/>
        </authorList>
    </citation>
    <scope>NUCLEOTIDE SEQUENCE [LARGE SCALE GENOMIC DNA]</scope>
    <source>
        <strain evidence="3 5">DX253</strain>
    </source>
</reference>
<keyword evidence="6" id="KW-1185">Reference proteome</keyword>
<dbReference type="InterPro" id="IPR058477">
    <property type="entry name" value="DUF8163"/>
</dbReference>
<dbReference type="OrthoDB" id="385711at2157"/>
<feature type="transmembrane region" description="Helical" evidence="1">
    <location>
        <begin position="95"/>
        <end position="112"/>
    </location>
</feature>
<evidence type="ECO:0000313" key="6">
    <source>
        <dbReference type="Proteomes" id="UP000184203"/>
    </source>
</evidence>
<evidence type="ECO:0000256" key="1">
    <source>
        <dbReference type="SAM" id="Phobius"/>
    </source>
</evidence>
<evidence type="ECO:0000259" key="2">
    <source>
        <dbReference type="Pfam" id="PF26496"/>
    </source>
</evidence>
<feature type="transmembrane region" description="Helical" evidence="1">
    <location>
        <begin position="118"/>
        <end position="138"/>
    </location>
</feature>
<keyword evidence="1" id="KW-1133">Transmembrane helix</keyword>
<name>E7QVM7_HALPU</name>
<dbReference type="AlphaFoldDB" id="E7QVM7"/>
<organism evidence="3 5">
    <name type="scientific">Haladaptatus paucihalophilus DX253</name>
    <dbReference type="NCBI Taxonomy" id="797209"/>
    <lineage>
        <taxon>Archaea</taxon>
        <taxon>Methanobacteriati</taxon>
        <taxon>Methanobacteriota</taxon>
        <taxon>Stenosarchaea group</taxon>
        <taxon>Halobacteria</taxon>
        <taxon>Halobacteriales</taxon>
        <taxon>Haladaptataceae</taxon>
        <taxon>Haladaptatus</taxon>
    </lineage>
</organism>
<evidence type="ECO:0000313" key="5">
    <source>
        <dbReference type="Proteomes" id="UP000003751"/>
    </source>
</evidence>
<evidence type="ECO:0000313" key="4">
    <source>
        <dbReference type="EMBL" id="SHL09787.1"/>
    </source>
</evidence>
<feature type="transmembrane region" description="Helical" evidence="1">
    <location>
        <begin position="31"/>
        <end position="53"/>
    </location>
</feature>
<keyword evidence="1" id="KW-0472">Membrane</keyword>
<reference evidence="4" key="3">
    <citation type="submission" date="2016-11" db="EMBL/GenBank/DDBJ databases">
        <authorList>
            <person name="Jaros S."/>
            <person name="Januszkiewicz K."/>
            <person name="Wedrychowicz H."/>
        </authorList>
    </citation>
    <scope>NUCLEOTIDE SEQUENCE [LARGE SCALE GENOMIC DNA]</scope>
    <source>
        <strain evidence="4">DX253</strain>
    </source>
</reference>
<gene>
    <name evidence="4" type="ORF">SAMN05444342_3014</name>
    <name evidence="3" type="ORF">ZOD2009_14316</name>
</gene>
<sequence length="148" mass="15097">MLEPNVRTRFGGVAVVAAASALAFAHRGEGVVAGVALVALWAFTPAVYAFVGGQLAVVALYQPHALDWTVPVVELGVTLALLSPSVRTSSARRKSGIAAIVACCVGLAWVGLLELGTLTVAAVVVVAAGTASMLITRYGRAVTRGDVR</sequence>
<protein>
    <recommendedName>
        <fullName evidence="2">DUF8163 domain-containing protein</fullName>
    </recommendedName>
</protein>
<dbReference type="EMBL" id="AEMG01000015">
    <property type="protein sequence ID" value="EFW91290.1"/>
    <property type="molecule type" value="Genomic_DNA"/>
</dbReference>
<evidence type="ECO:0000313" key="3">
    <source>
        <dbReference type="EMBL" id="EFW91290.1"/>
    </source>
</evidence>
<feature type="domain" description="DUF8163" evidence="2">
    <location>
        <begin position="5"/>
        <end position="139"/>
    </location>
</feature>
<proteinExistence type="predicted"/>
<dbReference type="Proteomes" id="UP000184203">
    <property type="component" value="Unassembled WGS sequence"/>
</dbReference>